<evidence type="ECO:0000256" key="4">
    <source>
        <dbReference type="ARBA" id="ARBA00023163"/>
    </source>
</evidence>
<dbReference type="PANTHER" id="PTHR35807">
    <property type="entry name" value="TRANSCRIPTIONAL REGULATOR REDD-RELATED"/>
    <property type="match status" value="1"/>
</dbReference>
<protein>
    <submittedName>
        <fullName evidence="8">DNA-binding SARP family transcriptional activator</fullName>
    </submittedName>
</protein>
<dbReference type="GO" id="GO:0006355">
    <property type="term" value="P:regulation of DNA-templated transcription"/>
    <property type="evidence" value="ECO:0007669"/>
    <property type="project" value="InterPro"/>
</dbReference>
<dbReference type="InterPro" id="IPR051677">
    <property type="entry name" value="AfsR-DnrI-RedD_regulator"/>
</dbReference>
<keyword evidence="2" id="KW-0805">Transcription regulation</keyword>
<evidence type="ECO:0000313" key="9">
    <source>
        <dbReference type="Proteomes" id="UP000321617"/>
    </source>
</evidence>
<evidence type="ECO:0000256" key="1">
    <source>
        <dbReference type="ARBA" id="ARBA00005820"/>
    </source>
</evidence>
<keyword evidence="9" id="KW-1185">Reference proteome</keyword>
<dbReference type="PANTHER" id="PTHR35807:SF1">
    <property type="entry name" value="TRANSCRIPTIONAL REGULATOR REDD"/>
    <property type="match status" value="1"/>
</dbReference>
<reference evidence="8 9" key="1">
    <citation type="journal article" date="2013" name="Stand. Genomic Sci.">
        <title>Genomic Encyclopedia of Type Strains, Phase I: The one thousand microbial genomes (KMG-I) project.</title>
        <authorList>
            <person name="Kyrpides N.C."/>
            <person name="Woyke T."/>
            <person name="Eisen J.A."/>
            <person name="Garrity G."/>
            <person name="Lilburn T.G."/>
            <person name="Beck B.J."/>
            <person name="Whitman W.B."/>
            <person name="Hugenholtz P."/>
            <person name="Klenk H.P."/>
        </authorList>
    </citation>
    <scope>NUCLEOTIDE SEQUENCE [LARGE SCALE GENOMIC DNA]</scope>
    <source>
        <strain evidence="8 9">DSM 45044</strain>
    </source>
</reference>
<dbReference type="InterPro" id="IPR001867">
    <property type="entry name" value="OmpR/PhoB-type_DNA-bd"/>
</dbReference>
<dbReference type="SMART" id="SM01043">
    <property type="entry name" value="BTAD"/>
    <property type="match status" value="1"/>
</dbReference>
<dbReference type="InterPro" id="IPR011990">
    <property type="entry name" value="TPR-like_helical_dom_sf"/>
</dbReference>
<dbReference type="AlphaFoldDB" id="A0A562V2D2"/>
<dbReference type="CDD" id="cd15831">
    <property type="entry name" value="BTAD"/>
    <property type="match status" value="1"/>
</dbReference>
<dbReference type="Pfam" id="PF00486">
    <property type="entry name" value="Trans_reg_C"/>
    <property type="match status" value="1"/>
</dbReference>
<feature type="region of interest" description="Disordered" evidence="6">
    <location>
        <begin position="242"/>
        <end position="273"/>
    </location>
</feature>
<comment type="caution">
    <text evidence="8">The sequence shown here is derived from an EMBL/GenBank/DDBJ whole genome shotgun (WGS) entry which is preliminary data.</text>
</comment>
<comment type="similarity">
    <text evidence="1">Belongs to the AfsR/DnrI/RedD regulatory family.</text>
</comment>
<evidence type="ECO:0000256" key="2">
    <source>
        <dbReference type="ARBA" id="ARBA00023015"/>
    </source>
</evidence>
<dbReference type="Gene3D" id="3.40.50.300">
    <property type="entry name" value="P-loop containing nucleotide triphosphate hydrolases"/>
    <property type="match status" value="1"/>
</dbReference>
<sequence length="1059" mass="112600">MLRIRLLGEVAVRDDRGWVRAGPAHRSAVLASLAMSPGRVVPRGLLVRQVWGDPPPAGVHDSLYGHVARLRRLLKDVPGTGIVRGGRDGYLLTAPADTVDLFRWRAVTEDARRRRDGGDHAAALELWRQAVDGWGESVPLAGIDTEWARGVRTALRREHRDMLFGLFEAALETGAHESVRDRLTAACRAHPHDEPFHGQLMRAHHAAGRRAEALAVFDALTVRLRDDLGLEPGAAVREQHDRIRRGAPARAAEPERARPRQLPAPPAGIVGRGPARDRLDALLAESAQPVPILLITGMAGVGKTSVALQWAHHVADRFPDGQLYCEMRGFDDRPPRTGHDVLASLLSSLGVSGRDVPADTAARAGLWRSLTADRRILLTLDSVADPEPVRELLPAGPGSCVLVTSRHRMPGLTAWQGAGALSLEVLDDESARRLLADVVGPRRCEAEPEAVDQLVTLCGGLPLALRIAAANLADRPSDTIAEYVADLTGPERLRSLAVPGDPGAAVRYAFDRSYRALPEPVKSVFHCLGVSPGPTVPATAAAAMTGLSPVEVESALRTLTAAHLVEPAGTGRVRLHDLLGQYARELCTATELAATSARLHDWYAHAARAASEAVSTDTIEIQASPGDTAPFLPVFGDDAEAAAWYTAEYPNLAAVVREAAASGLPAAWLIPEALRIHQARSMNVTDWREFAELGLAAASRAGVPDAVAGMSYLLSLHAKIMGDSGTAADLLGKALSAATEAGNLRQVATVHASLADMHHRNGDLPAAAESARRALTVVTPPSERQAMIAGNVLGVVHLEQGDPRQAVAVLERNLRLLENSPNKRVPTWFGLALARLWCGDLSGAWTAASRSLAAATVPDDAGQARTGLARVHVERGEQAQAWRTAREAHAVMTERKGTVREPVALVALAWSAPDHATAEPIAERCIRVATELSMPYEVIEARLVLAKSRLTVDAAAAADAAVHAAEDADARGFRLLSASARLAEAAARYRLGEADTARELVSGAVEEFRLRGALTELARGLSLSAELSPERRAELAGESDGLLAATGAVLRPGPAPAAR</sequence>
<dbReference type="InterPro" id="IPR002182">
    <property type="entry name" value="NB-ARC"/>
</dbReference>
<dbReference type="InterPro" id="IPR036388">
    <property type="entry name" value="WH-like_DNA-bd_sf"/>
</dbReference>
<dbReference type="PRINTS" id="PR00364">
    <property type="entry name" value="DISEASERSIST"/>
</dbReference>
<feature type="domain" description="OmpR/PhoB-type" evidence="7">
    <location>
        <begin position="1"/>
        <end position="94"/>
    </location>
</feature>
<dbReference type="PROSITE" id="PS51755">
    <property type="entry name" value="OMPR_PHOB"/>
    <property type="match status" value="1"/>
</dbReference>
<dbReference type="InterPro" id="IPR027417">
    <property type="entry name" value="P-loop_NTPase"/>
</dbReference>
<evidence type="ECO:0000256" key="5">
    <source>
        <dbReference type="PROSITE-ProRule" id="PRU01091"/>
    </source>
</evidence>
<dbReference type="SMART" id="SM00862">
    <property type="entry name" value="Trans_reg_C"/>
    <property type="match status" value="1"/>
</dbReference>
<evidence type="ECO:0000256" key="6">
    <source>
        <dbReference type="SAM" id="MobiDB-lite"/>
    </source>
</evidence>
<keyword evidence="3 5" id="KW-0238">DNA-binding</keyword>
<dbReference type="InterPro" id="IPR016032">
    <property type="entry name" value="Sig_transdc_resp-reg_C-effctor"/>
</dbReference>
<dbReference type="GO" id="GO:0000160">
    <property type="term" value="P:phosphorelay signal transduction system"/>
    <property type="evidence" value="ECO:0007669"/>
    <property type="project" value="InterPro"/>
</dbReference>
<evidence type="ECO:0000256" key="3">
    <source>
        <dbReference type="ARBA" id="ARBA00023125"/>
    </source>
</evidence>
<dbReference type="GO" id="GO:0043531">
    <property type="term" value="F:ADP binding"/>
    <property type="evidence" value="ECO:0007669"/>
    <property type="project" value="InterPro"/>
</dbReference>
<dbReference type="Gene3D" id="1.10.10.10">
    <property type="entry name" value="Winged helix-like DNA-binding domain superfamily/Winged helix DNA-binding domain"/>
    <property type="match status" value="1"/>
</dbReference>
<dbReference type="SUPFAM" id="SSF48452">
    <property type="entry name" value="TPR-like"/>
    <property type="match status" value="2"/>
</dbReference>
<dbReference type="SUPFAM" id="SSF52540">
    <property type="entry name" value="P-loop containing nucleoside triphosphate hydrolases"/>
    <property type="match status" value="1"/>
</dbReference>
<dbReference type="Pfam" id="PF03704">
    <property type="entry name" value="BTAD"/>
    <property type="match status" value="1"/>
</dbReference>
<dbReference type="InterPro" id="IPR005158">
    <property type="entry name" value="BTAD"/>
</dbReference>
<proteinExistence type="inferred from homology"/>
<dbReference type="EMBL" id="VLLL01000006">
    <property type="protein sequence ID" value="TWJ11982.1"/>
    <property type="molecule type" value="Genomic_DNA"/>
</dbReference>
<feature type="DNA-binding region" description="OmpR/PhoB-type" evidence="5">
    <location>
        <begin position="1"/>
        <end position="94"/>
    </location>
</feature>
<keyword evidence="4" id="KW-0804">Transcription</keyword>
<evidence type="ECO:0000259" key="7">
    <source>
        <dbReference type="PROSITE" id="PS51755"/>
    </source>
</evidence>
<name>A0A562V2D2_9ACTN</name>
<dbReference type="Gene3D" id="1.25.40.10">
    <property type="entry name" value="Tetratricopeptide repeat domain"/>
    <property type="match status" value="2"/>
</dbReference>
<dbReference type="Proteomes" id="UP000321617">
    <property type="component" value="Unassembled WGS sequence"/>
</dbReference>
<gene>
    <name evidence="8" type="ORF">LX16_2727</name>
</gene>
<evidence type="ECO:0000313" key="8">
    <source>
        <dbReference type="EMBL" id="TWJ11982.1"/>
    </source>
</evidence>
<dbReference type="Pfam" id="PF00931">
    <property type="entry name" value="NB-ARC"/>
    <property type="match status" value="1"/>
</dbReference>
<accession>A0A562V2D2</accession>
<organism evidence="8 9">
    <name type="scientific">Stackebrandtia albiflava</name>
    <dbReference type="NCBI Taxonomy" id="406432"/>
    <lineage>
        <taxon>Bacteria</taxon>
        <taxon>Bacillati</taxon>
        <taxon>Actinomycetota</taxon>
        <taxon>Actinomycetes</taxon>
        <taxon>Glycomycetales</taxon>
        <taxon>Glycomycetaceae</taxon>
        <taxon>Stackebrandtia</taxon>
    </lineage>
</organism>
<dbReference type="SUPFAM" id="SSF46894">
    <property type="entry name" value="C-terminal effector domain of the bipartite response regulators"/>
    <property type="match status" value="1"/>
</dbReference>
<dbReference type="GO" id="GO:0003677">
    <property type="term" value="F:DNA binding"/>
    <property type="evidence" value="ECO:0007669"/>
    <property type="project" value="UniProtKB-UniRule"/>
</dbReference>